<dbReference type="Proteomes" id="UP001151760">
    <property type="component" value="Unassembled WGS sequence"/>
</dbReference>
<evidence type="ECO:0000313" key="2">
    <source>
        <dbReference type="EMBL" id="GJT77129.1"/>
    </source>
</evidence>
<accession>A0ABQ5GP87</accession>
<dbReference type="Pfam" id="PF14111">
    <property type="entry name" value="DUF4283"/>
    <property type="match status" value="1"/>
</dbReference>
<sequence length="213" mass="24113">MDFPVVEYFAWNNWSETWAEKDYNEFQSFFFFKFDSHAGLEAVLEGGPWLIRKSPVILKKWSMDTRLLKEELTSILIWVKLHDTLIGNDSWGRSSFSRCLIEVNSEADLVDVVTIGILSLIGEWGCPATVTTSNVVTPTVEKTNDSFQTVGKKKKRKDKSSLLMVITSPRPILFFALNEEDEEENVENMYEESTNLFTKTKAGGSSSFTAVAG</sequence>
<evidence type="ECO:0000259" key="1">
    <source>
        <dbReference type="Pfam" id="PF14111"/>
    </source>
</evidence>
<comment type="caution">
    <text evidence="2">The sequence shown here is derived from an EMBL/GenBank/DDBJ whole genome shotgun (WGS) entry which is preliminary data.</text>
</comment>
<organism evidence="2 3">
    <name type="scientific">Tanacetum coccineum</name>
    <dbReference type="NCBI Taxonomy" id="301880"/>
    <lineage>
        <taxon>Eukaryota</taxon>
        <taxon>Viridiplantae</taxon>
        <taxon>Streptophyta</taxon>
        <taxon>Embryophyta</taxon>
        <taxon>Tracheophyta</taxon>
        <taxon>Spermatophyta</taxon>
        <taxon>Magnoliopsida</taxon>
        <taxon>eudicotyledons</taxon>
        <taxon>Gunneridae</taxon>
        <taxon>Pentapetalae</taxon>
        <taxon>asterids</taxon>
        <taxon>campanulids</taxon>
        <taxon>Asterales</taxon>
        <taxon>Asteraceae</taxon>
        <taxon>Asteroideae</taxon>
        <taxon>Anthemideae</taxon>
        <taxon>Anthemidinae</taxon>
        <taxon>Tanacetum</taxon>
    </lineage>
</organism>
<name>A0ABQ5GP87_9ASTR</name>
<proteinExistence type="predicted"/>
<gene>
    <name evidence="2" type="ORF">Tco_1043854</name>
</gene>
<feature type="domain" description="DUF4283" evidence="1">
    <location>
        <begin position="28"/>
        <end position="65"/>
    </location>
</feature>
<reference evidence="2" key="1">
    <citation type="journal article" date="2022" name="Int. J. Mol. Sci.">
        <title>Draft Genome of Tanacetum Coccineum: Genomic Comparison of Closely Related Tanacetum-Family Plants.</title>
        <authorList>
            <person name="Yamashiro T."/>
            <person name="Shiraishi A."/>
            <person name="Nakayama K."/>
            <person name="Satake H."/>
        </authorList>
    </citation>
    <scope>NUCLEOTIDE SEQUENCE</scope>
</reference>
<reference evidence="2" key="2">
    <citation type="submission" date="2022-01" db="EMBL/GenBank/DDBJ databases">
        <authorList>
            <person name="Yamashiro T."/>
            <person name="Shiraishi A."/>
            <person name="Satake H."/>
            <person name="Nakayama K."/>
        </authorList>
    </citation>
    <scope>NUCLEOTIDE SEQUENCE</scope>
</reference>
<dbReference type="PANTHER" id="PTHR31286:SF99">
    <property type="entry name" value="DUF4283 DOMAIN-CONTAINING PROTEIN"/>
    <property type="match status" value="1"/>
</dbReference>
<dbReference type="InterPro" id="IPR025558">
    <property type="entry name" value="DUF4283"/>
</dbReference>
<dbReference type="EMBL" id="BQNB010018685">
    <property type="protein sequence ID" value="GJT77129.1"/>
    <property type="molecule type" value="Genomic_DNA"/>
</dbReference>
<evidence type="ECO:0000313" key="3">
    <source>
        <dbReference type="Proteomes" id="UP001151760"/>
    </source>
</evidence>
<dbReference type="PANTHER" id="PTHR31286">
    <property type="entry name" value="GLYCINE-RICH CELL WALL STRUCTURAL PROTEIN 1.8-LIKE"/>
    <property type="match status" value="1"/>
</dbReference>
<protein>
    <submittedName>
        <fullName evidence="2">Zinc knuckle CX2CX4HX4C containing protein</fullName>
    </submittedName>
</protein>
<keyword evidence="3" id="KW-1185">Reference proteome</keyword>
<dbReference type="InterPro" id="IPR040256">
    <property type="entry name" value="At4g02000-like"/>
</dbReference>